<dbReference type="Pfam" id="PF01381">
    <property type="entry name" value="HTH_3"/>
    <property type="match status" value="1"/>
</dbReference>
<organism evidence="3 4">
    <name type="scientific">Microbacterium mitrae</name>
    <dbReference type="NCBI Taxonomy" id="664640"/>
    <lineage>
        <taxon>Bacteria</taxon>
        <taxon>Bacillati</taxon>
        <taxon>Actinomycetota</taxon>
        <taxon>Actinomycetes</taxon>
        <taxon>Micrococcales</taxon>
        <taxon>Microbacteriaceae</taxon>
        <taxon>Microbacterium</taxon>
    </lineage>
</organism>
<dbReference type="AlphaFoldDB" id="A0A5C8HKZ4"/>
<dbReference type="PANTHER" id="PTHR46797">
    <property type="entry name" value="HTH-TYPE TRANSCRIPTIONAL REGULATOR"/>
    <property type="match status" value="1"/>
</dbReference>
<gene>
    <name evidence="3" type="ORF">FVP60_10845</name>
</gene>
<reference evidence="3 4" key="1">
    <citation type="submission" date="2019-08" db="EMBL/GenBank/DDBJ databases">
        <authorList>
            <person name="Dong K."/>
        </authorList>
    </citation>
    <scope>NUCLEOTIDE SEQUENCE [LARGE SCALE GENOMIC DNA]</scope>
    <source>
        <strain evidence="3 4">M4-8</strain>
    </source>
</reference>
<dbReference type="InterPro" id="IPR001387">
    <property type="entry name" value="Cro/C1-type_HTH"/>
</dbReference>
<dbReference type="EMBL" id="VRSW01000004">
    <property type="protein sequence ID" value="TXK03546.1"/>
    <property type="molecule type" value="Genomic_DNA"/>
</dbReference>
<evidence type="ECO:0000313" key="4">
    <source>
        <dbReference type="Proteomes" id="UP000321196"/>
    </source>
</evidence>
<dbReference type="GO" id="GO:0003677">
    <property type="term" value="F:DNA binding"/>
    <property type="evidence" value="ECO:0007669"/>
    <property type="project" value="UniProtKB-KW"/>
</dbReference>
<dbReference type="GO" id="GO:0005829">
    <property type="term" value="C:cytosol"/>
    <property type="evidence" value="ECO:0007669"/>
    <property type="project" value="TreeGrafter"/>
</dbReference>
<dbReference type="Proteomes" id="UP000321196">
    <property type="component" value="Unassembled WGS sequence"/>
</dbReference>
<feature type="domain" description="HTH cro/C1-type" evidence="2">
    <location>
        <begin position="6"/>
        <end position="60"/>
    </location>
</feature>
<name>A0A5C8HKZ4_9MICO</name>
<protein>
    <submittedName>
        <fullName evidence="3">Helix-turn-helix transcriptional regulator</fullName>
    </submittedName>
</protein>
<accession>A0A5C8HKZ4</accession>
<dbReference type="InterPro" id="IPR050807">
    <property type="entry name" value="TransReg_Diox_bact_type"/>
</dbReference>
<dbReference type="PROSITE" id="PS50943">
    <property type="entry name" value="HTH_CROC1"/>
    <property type="match status" value="1"/>
</dbReference>
<keyword evidence="4" id="KW-1185">Reference proteome</keyword>
<dbReference type="SUPFAM" id="SSF47413">
    <property type="entry name" value="lambda repressor-like DNA-binding domains"/>
    <property type="match status" value="1"/>
</dbReference>
<evidence type="ECO:0000313" key="3">
    <source>
        <dbReference type="EMBL" id="TXK03546.1"/>
    </source>
</evidence>
<dbReference type="InterPro" id="IPR010982">
    <property type="entry name" value="Lambda_DNA-bd_dom_sf"/>
</dbReference>
<dbReference type="Gene3D" id="1.10.260.40">
    <property type="entry name" value="lambda repressor-like DNA-binding domains"/>
    <property type="match status" value="1"/>
</dbReference>
<sequence length="92" mass="9881">MIGQRIAALRKARALTQDQLAVFSGIDSSNIRSYESGRSMLSVFTLVRIAEALDSAPGDFLVDLTSDMFSAPVLTVDRALLEKSYKPSGATA</sequence>
<dbReference type="SMART" id="SM00530">
    <property type="entry name" value="HTH_XRE"/>
    <property type="match status" value="1"/>
</dbReference>
<evidence type="ECO:0000259" key="2">
    <source>
        <dbReference type="PROSITE" id="PS50943"/>
    </source>
</evidence>
<dbReference type="CDD" id="cd00093">
    <property type="entry name" value="HTH_XRE"/>
    <property type="match status" value="1"/>
</dbReference>
<dbReference type="PANTHER" id="PTHR46797:SF1">
    <property type="entry name" value="METHYLPHOSPHONATE SYNTHASE"/>
    <property type="match status" value="1"/>
</dbReference>
<comment type="caution">
    <text evidence="3">The sequence shown here is derived from an EMBL/GenBank/DDBJ whole genome shotgun (WGS) entry which is preliminary data.</text>
</comment>
<proteinExistence type="predicted"/>
<keyword evidence="1" id="KW-0238">DNA-binding</keyword>
<dbReference type="OrthoDB" id="9814553at2"/>
<evidence type="ECO:0000256" key="1">
    <source>
        <dbReference type="ARBA" id="ARBA00023125"/>
    </source>
</evidence>
<dbReference type="GO" id="GO:0003700">
    <property type="term" value="F:DNA-binding transcription factor activity"/>
    <property type="evidence" value="ECO:0007669"/>
    <property type="project" value="TreeGrafter"/>
</dbReference>